<keyword evidence="2" id="KW-1133">Transmembrane helix</keyword>
<dbReference type="EMBL" id="JAPEVB010000003">
    <property type="protein sequence ID" value="KAJ4391786.1"/>
    <property type="molecule type" value="Genomic_DNA"/>
</dbReference>
<evidence type="ECO:0000256" key="2">
    <source>
        <dbReference type="SAM" id="Phobius"/>
    </source>
</evidence>
<dbReference type="InterPro" id="IPR022185">
    <property type="entry name" value="DUF3712"/>
</dbReference>
<dbReference type="OrthoDB" id="10039566at2759"/>
<feature type="compositionally biased region" description="Polar residues" evidence="1">
    <location>
        <begin position="1"/>
        <end position="19"/>
    </location>
</feature>
<dbReference type="AlphaFoldDB" id="A0A9W8YUE6"/>
<dbReference type="SUPFAM" id="SSF117070">
    <property type="entry name" value="LEA14-like"/>
    <property type="match status" value="1"/>
</dbReference>
<keyword evidence="4" id="KW-1185">Reference proteome</keyword>
<feature type="transmembrane region" description="Helical" evidence="2">
    <location>
        <begin position="50"/>
        <end position="74"/>
    </location>
</feature>
<evidence type="ECO:0000313" key="4">
    <source>
        <dbReference type="Proteomes" id="UP001140453"/>
    </source>
</evidence>
<dbReference type="PANTHER" id="PTHR35895:SF2">
    <property type="match status" value="1"/>
</dbReference>
<dbReference type="Pfam" id="PF12505">
    <property type="entry name" value="DUF3712"/>
    <property type="match status" value="1"/>
</dbReference>
<evidence type="ECO:0000313" key="3">
    <source>
        <dbReference type="EMBL" id="KAJ4391786.1"/>
    </source>
</evidence>
<name>A0A9W8YUE6_9PEZI</name>
<dbReference type="Proteomes" id="UP001140453">
    <property type="component" value="Unassembled WGS sequence"/>
</dbReference>
<dbReference type="InterPro" id="IPR046368">
    <property type="entry name" value="Tag1"/>
</dbReference>
<dbReference type="GO" id="GO:0000329">
    <property type="term" value="C:fungal-type vacuole membrane"/>
    <property type="evidence" value="ECO:0007669"/>
    <property type="project" value="InterPro"/>
</dbReference>
<dbReference type="PANTHER" id="PTHR35895">
    <property type="entry name" value="CHROMOSOME 16, WHOLE GENOME SHOTGUN SEQUENCE"/>
    <property type="match status" value="1"/>
</dbReference>
<keyword evidence="2" id="KW-0472">Membrane</keyword>
<proteinExistence type="predicted"/>
<sequence length="399" mass="43543">MNTGILGQSRQGSSATHNTIENEKIVHTATVNPRRSKTQRFRKHFANHKCIYLGVGLVLVLLAVLLPILFTVVVRHMILNAINDADMPLLSGSVEAVNSTHVRFGLTSELRNNQDRGVTLEAFPLELYNPESESKDTIVSLNFPEQYLEKKSLTSINVAPQTLEIQSQVELRRFLAKAFSANQTTVGVRGNTYAHVLGSHSITIDKEISLDGLRNLEGMKVDTLVPAPPGGFGAKIAVDDPRDSIATMNGSLTIPNPSKLSLALGDVTYNVYSAGVLLGESHVNDLRLVPGQQAIPYEGTLNIDTIIDKANKYANFKKIMEGATDDARVPFDIVGNSTSVNGEHIEYLDEVLGQIKLRVAPCATVTQDAIPQNKMYFALRDLLPTDEDQALCDKDAPVS</sequence>
<evidence type="ECO:0000256" key="1">
    <source>
        <dbReference type="SAM" id="MobiDB-lite"/>
    </source>
</evidence>
<protein>
    <submittedName>
        <fullName evidence="3">Uncharacterized protein</fullName>
    </submittedName>
</protein>
<gene>
    <name evidence="3" type="ORF">N0V93_005406</name>
</gene>
<organism evidence="3 4">
    <name type="scientific">Gnomoniopsis smithogilvyi</name>
    <dbReference type="NCBI Taxonomy" id="1191159"/>
    <lineage>
        <taxon>Eukaryota</taxon>
        <taxon>Fungi</taxon>
        <taxon>Dikarya</taxon>
        <taxon>Ascomycota</taxon>
        <taxon>Pezizomycotina</taxon>
        <taxon>Sordariomycetes</taxon>
        <taxon>Sordariomycetidae</taxon>
        <taxon>Diaporthales</taxon>
        <taxon>Gnomoniaceae</taxon>
        <taxon>Gnomoniopsis</taxon>
    </lineage>
</organism>
<comment type="caution">
    <text evidence="3">The sequence shown here is derived from an EMBL/GenBank/DDBJ whole genome shotgun (WGS) entry which is preliminary data.</text>
</comment>
<keyword evidence="2" id="KW-0812">Transmembrane</keyword>
<feature type="region of interest" description="Disordered" evidence="1">
    <location>
        <begin position="1"/>
        <end position="21"/>
    </location>
</feature>
<reference evidence="3" key="1">
    <citation type="submission" date="2022-10" db="EMBL/GenBank/DDBJ databases">
        <title>Tapping the CABI collections for fungal endophytes: first genome assemblies for Collariella, Neodidymelliopsis, Ascochyta clinopodiicola, Didymella pomorum, Didymosphaeria variabile, Neocosmospora piperis and Neocucurbitaria cava.</title>
        <authorList>
            <person name="Hill R."/>
        </authorList>
    </citation>
    <scope>NUCLEOTIDE SEQUENCE</scope>
    <source>
        <strain evidence="3">IMI 355082</strain>
    </source>
</reference>
<accession>A0A9W8YUE6</accession>